<dbReference type="SUPFAM" id="SSF50952">
    <property type="entry name" value="Soluble quinoprotein glucose dehydrogenase"/>
    <property type="match status" value="1"/>
</dbReference>
<dbReference type="NCBIfam" id="TIGR02603">
    <property type="entry name" value="CxxCH_TIGR02603"/>
    <property type="match status" value="1"/>
</dbReference>
<dbReference type="EMBL" id="CP036274">
    <property type="protein sequence ID" value="QDU25782.1"/>
    <property type="molecule type" value="Genomic_DNA"/>
</dbReference>
<feature type="signal peptide" evidence="5">
    <location>
        <begin position="1"/>
        <end position="23"/>
    </location>
</feature>
<dbReference type="InterPro" id="IPR013427">
    <property type="entry name" value="Haem-bd_dom_put"/>
</dbReference>
<protein>
    <submittedName>
        <fullName evidence="7">Cytochrome c</fullName>
    </submittedName>
</protein>
<dbReference type="PANTHER" id="PTHR33546">
    <property type="entry name" value="LARGE, MULTIFUNCTIONAL SECRETED PROTEIN-RELATED"/>
    <property type="match status" value="1"/>
</dbReference>
<name>A0A517Y6M7_9BACT</name>
<keyword evidence="2 4" id="KW-0479">Metal-binding</keyword>
<dbReference type="SUPFAM" id="SSF46626">
    <property type="entry name" value="Cytochrome c"/>
    <property type="match status" value="1"/>
</dbReference>
<dbReference type="GO" id="GO:0046872">
    <property type="term" value="F:metal ion binding"/>
    <property type="evidence" value="ECO:0007669"/>
    <property type="project" value="UniProtKB-KW"/>
</dbReference>
<feature type="chain" id="PRO_5022128054" evidence="5">
    <location>
        <begin position="24"/>
        <end position="986"/>
    </location>
</feature>
<dbReference type="SUPFAM" id="SSF49785">
    <property type="entry name" value="Galactose-binding domain-like"/>
    <property type="match status" value="1"/>
</dbReference>
<evidence type="ECO:0000256" key="4">
    <source>
        <dbReference type="PROSITE-ProRule" id="PRU00433"/>
    </source>
</evidence>
<keyword evidence="3 4" id="KW-0408">Iron</keyword>
<evidence type="ECO:0000256" key="2">
    <source>
        <dbReference type="ARBA" id="ARBA00022723"/>
    </source>
</evidence>
<evidence type="ECO:0000313" key="7">
    <source>
        <dbReference type="EMBL" id="QDU25782.1"/>
    </source>
</evidence>
<keyword evidence="8" id="KW-1185">Reference proteome</keyword>
<dbReference type="InterPro" id="IPR009056">
    <property type="entry name" value="Cyt_c-like_dom"/>
</dbReference>
<sequence precursor="true">MRCSVPLTAICLLALLFTTTAHAADAVPEWIWATKKPGEGEMAFFRKTFDLKEVPAAAVFTGSCDNVFTLFVNAKHCVEHNTWEQPVSENVLKHLTKGKNIVALRCRNEGGPAGMLGELVVKYKDGSTQRVPTDRSWFSASEPSDGWQQLTFDDKAWKPAQSLGKLGIAPWAAIAWAGARPATQQATAPTAIQTLPSFEVELVYSVPKGEQGSWVSMTVDTKGRLITSDQGGSLYRVTPGQTSDETKVEKLSVPIGQAQGLLCVQDKLYVVVNGNAAQGAGLYRITDKDNNDEWDTVELMKKFQGGGEHGPHAVRLGPDGKLYVVAGNFTKIPAESEQNSPHRNWAEDLLLPRNPDGGGHDPTVMAPGGWVSRVNIDGTGWEVLCAGLRNSYDIAFNTDGEVFTFDSDMEWDTGTPWYRPTRVNHCVSAGEYGWRNGTGKWPEYSTDSLGAVVNIGMGSPTGVEFGTGAKFPAKYQRALFINDWTYGKIYAVHMTPTGGTYTGTFEPFVQGRPLPVTDICVHPDGCIYFSIGGRGTQSGIYRVKYTGSESTAPVAAEQNDKALAARELRRKLESFHGKQGEKALETAWPQLNSSDRAIRYAARVAVEHQPLSQWQEQAFAETRLTAAIQLLVALARTGDAALQPKMIDKLNSLPLERMSEEQLLAATRAYGLTFIRQGKPDAAVAAKVADRLKGLYPHQNEFVNRELCALLVYLEFPGVGEPSMKLLAASQTQEDQLYYVLALRNVAHLLNNEQRRAYFGWLNLAEQTYRGGASFKKFLIRIRDDAARKLPDADRLALKDVIEDKTKVEAVKLETTRQFIHNWQMEDVQEMLAQVDTGRNFEKGKAAYQAAQCYKCHRFNGEGGDTGPDITGVGNRFNAQYILEAVVVPSKVISDQYQSSIVATTGGEVIAGRIVGEDDQQITIRTDPFAREMTVVKKSDIEERQKSSVSEMPQGLINTLTKEEILDMVAYMRAAGKADDKAFLKK</sequence>
<evidence type="ECO:0000259" key="6">
    <source>
        <dbReference type="PROSITE" id="PS51007"/>
    </source>
</evidence>
<dbReference type="Gene3D" id="2.120.10.30">
    <property type="entry name" value="TolB, C-terminal domain"/>
    <property type="match status" value="1"/>
</dbReference>
<dbReference type="InterPro" id="IPR011042">
    <property type="entry name" value="6-blade_b-propeller_TolB-like"/>
</dbReference>
<accession>A0A517Y6M7</accession>
<feature type="domain" description="Cytochrome c" evidence="6">
    <location>
        <begin position="839"/>
        <end position="976"/>
    </location>
</feature>
<keyword evidence="5" id="KW-0732">Signal</keyword>
<gene>
    <name evidence="7" type="ORF">ETAA8_08530</name>
</gene>
<dbReference type="Gene3D" id="2.60.120.260">
    <property type="entry name" value="Galactose-binding domain-like"/>
    <property type="match status" value="1"/>
</dbReference>
<evidence type="ECO:0000313" key="8">
    <source>
        <dbReference type="Proteomes" id="UP000315017"/>
    </source>
</evidence>
<dbReference type="InterPro" id="IPR011041">
    <property type="entry name" value="Quinoprot_gluc/sorb_DH_b-prop"/>
</dbReference>
<dbReference type="OrthoDB" id="223239at2"/>
<dbReference type="InterPro" id="IPR008979">
    <property type="entry name" value="Galactose-bd-like_sf"/>
</dbReference>
<dbReference type="RefSeq" id="WP_145085293.1">
    <property type="nucleotide sequence ID" value="NZ_CP036274.1"/>
</dbReference>
<dbReference type="GO" id="GO:0009055">
    <property type="term" value="F:electron transfer activity"/>
    <property type="evidence" value="ECO:0007669"/>
    <property type="project" value="InterPro"/>
</dbReference>
<dbReference type="KEGG" id="aagg:ETAA8_08530"/>
<reference evidence="7 8" key="1">
    <citation type="submission" date="2019-02" db="EMBL/GenBank/DDBJ databases">
        <title>Deep-cultivation of Planctomycetes and their phenomic and genomic characterization uncovers novel biology.</title>
        <authorList>
            <person name="Wiegand S."/>
            <person name="Jogler M."/>
            <person name="Boedeker C."/>
            <person name="Pinto D."/>
            <person name="Vollmers J."/>
            <person name="Rivas-Marin E."/>
            <person name="Kohn T."/>
            <person name="Peeters S.H."/>
            <person name="Heuer A."/>
            <person name="Rast P."/>
            <person name="Oberbeckmann S."/>
            <person name="Bunk B."/>
            <person name="Jeske O."/>
            <person name="Meyerdierks A."/>
            <person name="Storesund J.E."/>
            <person name="Kallscheuer N."/>
            <person name="Luecker S."/>
            <person name="Lage O.M."/>
            <person name="Pohl T."/>
            <person name="Merkel B.J."/>
            <person name="Hornburger P."/>
            <person name="Mueller R.-W."/>
            <person name="Bruemmer F."/>
            <person name="Labrenz M."/>
            <person name="Spormann A.M."/>
            <person name="Op den Camp H."/>
            <person name="Overmann J."/>
            <person name="Amann R."/>
            <person name="Jetten M.S.M."/>
            <person name="Mascher T."/>
            <person name="Medema M.H."/>
            <person name="Devos D.P."/>
            <person name="Kaster A.-K."/>
            <person name="Ovreas L."/>
            <person name="Rohde M."/>
            <person name="Galperin M.Y."/>
            <person name="Jogler C."/>
        </authorList>
    </citation>
    <scope>NUCLEOTIDE SEQUENCE [LARGE SCALE GENOMIC DNA]</scope>
    <source>
        <strain evidence="7 8">ETA_A8</strain>
    </source>
</reference>
<dbReference type="AlphaFoldDB" id="A0A517Y6M7"/>
<dbReference type="PANTHER" id="PTHR33546:SF1">
    <property type="entry name" value="LARGE, MULTIFUNCTIONAL SECRETED PROTEIN"/>
    <property type="match status" value="1"/>
</dbReference>
<organism evidence="7 8">
    <name type="scientific">Anatilimnocola aggregata</name>
    <dbReference type="NCBI Taxonomy" id="2528021"/>
    <lineage>
        <taxon>Bacteria</taxon>
        <taxon>Pseudomonadati</taxon>
        <taxon>Planctomycetota</taxon>
        <taxon>Planctomycetia</taxon>
        <taxon>Pirellulales</taxon>
        <taxon>Pirellulaceae</taxon>
        <taxon>Anatilimnocola</taxon>
    </lineage>
</organism>
<dbReference type="PROSITE" id="PS51007">
    <property type="entry name" value="CYTC"/>
    <property type="match status" value="1"/>
</dbReference>
<dbReference type="Proteomes" id="UP000315017">
    <property type="component" value="Chromosome"/>
</dbReference>
<evidence type="ECO:0000256" key="1">
    <source>
        <dbReference type="ARBA" id="ARBA00022617"/>
    </source>
</evidence>
<dbReference type="GO" id="GO:0020037">
    <property type="term" value="F:heme binding"/>
    <property type="evidence" value="ECO:0007669"/>
    <property type="project" value="InterPro"/>
</dbReference>
<evidence type="ECO:0000256" key="3">
    <source>
        <dbReference type="ARBA" id="ARBA00023004"/>
    </source>
</evidence>
<proteinExistence type="predicted"/>
<evidence type="ECO:0000256" key="5">
    <source>
        <dbReference type="SAM" id="SignalP"/>
    </source>
</evidence>
<keyword evidence="1 4" id="KW-0349">Heme</keyword>
<dbReference type="Gene3D" id="1.10.760.10">
    <property type="entry name" value="Cytochrome c-like domain"/>
    <property type="match status" value="1"/>
</dbReference>
<dbReference type="Pfam" id="PF00034">
    <property type="entry name" value="Cytochrom_C"/>
    <property type="match status" value="1"/>
</dbReference>
<dbReference type="InterPro" id="IPR036909">
    <property type="entry name" value="Cyt_c-like_dom_sf"/>
</dbReference>